<feature type="compositionally biased region" description="Polar residues" evidence="2">
    <location>
        <begin position="38"/>
        <end position="50"/>
    </location>
</feature>
<feature type="compositionally biased region" description="Pro residues" evidence="2">
    <location>
        <begin position="261"/>
        <end position="275"/>
    </location>
</feature>
<name>A0A1J9RFI5_9PEZI</name>
<protein>
    <submittedName>
        <fullName evidence="3">Uncharacterized protein</fullName>
    </submittedName>
</protein>
<gene>
    <name evidence="3" type="ORF">BKCO1_3000189</name>
</gene>
<evidence type="ECO:0000313" key="4">
    <source>
        <dbReference type="Proteomes" id="UP000183809"/>
    </source>
</evidence>
<feature type="region of interest" description="Disordered" evidence="2">
    <location>
        <begin position="1"/>
        <end position="341"/>
    </location>
</feature>
<feature type="compositionally biased region" description="Low complexity" evidence="2">
    <location>
        <begin position="131"/>
        <end position="154"/>
    </location>
</feature>
<evidence type="ECO:0000313" key="3">
    <source>
        <dbReference type="EMBL" id="OJD38850.1"/>
    </source>
</evidence>
<proteinExistence type="predicted"/>
<organism evidence="3 4">
    <name type="scientific">Diplodia corticola</name>
    <dbReference type="NCBI Taxonomy" id="236234"/>
    <lineage>
        <taxon>Eukaryota</taxon>
        <taxon>Fungi</taxon>
        <taxon>Dikarya</taxon>
        <taxon>Ascomycota</taxon>
        <taxon>Pezizomycotina</taxon>
        <taxon>Dothideomycetes</taxon>
        <taxon>Dothideomycetes incertae sedis</taxon>
        <taxon>Botryosphaeriales</taxon>
        <taxon>Botryosphaeriaceae</taxon>
        <taxon>Diplodia</taxon>
    </lineage>
</organism>
<accession>A0A1J9RFI5</accession>
<feature type="compositionally biased region" description="Polar residues" evidence="2">
    <location>
        <begin position="327"/>
        <end position="338"/>
    </location>
</feature>
<feature type="compositionally biased region" description="Low complexity" evidence="2">
    <location>
        <begin position="494"/>
        <end position="516"/>
    </location>
</feature>
<dbReference type="RefSeq" id="XP_020134461.1">
    <property type="nucleotide sequence ID" value="XM_020274084.1"/>
</dbReference>
<reference evidence="3 4" key="1">
    <citation type="submission" date="2016-10" db="EMBL/GenBank/DDBJ databases">
        <title>Proteomics and genomics reveal pathogen-plant mechanisms compatible with a hemibiotrophic lifestyle of Diplodia corticola.</title>
        <authorList>
            <person name="Fernandes I."/>
            <person name="De Jonge R."/>
            <person name="Van De Peer Y."/>
            <person name="Devreese B."/>
            <person name="Alves A."/>
            <person name="Esteves A.C."/>
        </authorList>
    </citation>
    <scope>NUCLEOTIDE SEQUENCE [LARGE SCALE GENOMIC DNA]</scope>
    <source>
        <strain evidence="3 4">CBS 112549</strain>
    </source>
</reference>
<feature type="compositionally biased region" description="Low complexity" evidence="2">
    <location>
        <begin position="291"/>
        <end position="326"/>
    </location>
</feature>
<feature type="region of interest" description="Disordered" evidence="2">
    <location>
        <begin position="455"/>
        <end position="577"/>
    </location>
</feature>
<comment type="caution">
    <text evidence="3">The sequence shown here is derived from an EMBL/GenBank/DDBJ whole genome shotgun (WGS) entry which is preliminary data.</text>
</comment>
<feature type="compositionally biased region" description="Pro residues" evidence="2">
    <location>
        <begin position="226"/>
        <end position="241"/>
    </location>
</feature>
<dbReference type="AlphaFoldDB" id="A0A1J9RFI5"/>
<dbReference type="GO" id="GO:0000981">
    <property type="term" value="F:DNA-binding transcription factor activity, RNA polymerase II-specific"/>
    <property type="evidence" value="ECO:0007669"/>
    <property type="project" value="InterPro"/>
</dbReference>
<keyword evidence="4" id="KW-1185">Reference proteome</keyword>
<feature type="compositionally biased region" description="Polar residues" evidence="2">
    <location>
        <begin position="103"/>
        <end position="116"/>
    </location>
</feature>
<dbReference type="EMBL" id="MNUE01000003">
    <property type="protein sequence ID" value="OJD38850.1"/>
    <property type="molecule type" value="Genomic_DNA"/>
</dbReference>
<dbReference type="Proteomes" id="UP000183809">
    <property type="component" value="Unassembled WGS sequence"/>
</dbReference>
<feature type="compositionally biased region" description="Basic and acidic residues" evidence="2">
    <location>
        <begin position="559"/>
        <end position="571"/>
    </location>
</feature>
<evidence type="ECO:0000256" key="2">
    <source>
        <dbReference type="SAM" id="MobiDB-lite"/>
    </source>
</evidence>
<keyword evidence="1" id="KW-0539">Nucleus</keyword>
<dbReference type="GO" id="GO:0008270">
    <property type="term" value="F:zinc ion binding"/>
    <property type="evidence" value="ECO:0007669"/>
    <property type="project" value="InterPro"/>
</dbReference>
<evidence type="ECO:0000256" key="1">
    <source>
        <dbReference type="ARBA" id="ARBA00023242"/>
    </source>
</evidence>
<dbReference type="GeneID" id="31014345"/>
<dbReference type="CDD" id="cd00067">
    <property type="entry name" value="GAL4"/>
    <property type="match status" value="1"/>
</dbReference>
<sequence length="577" mass="62077">MDADDRQTQPGAPYYRLSQGPPEGSPPQEPKVEQQQQDNPQAQWHVSQPYNPYAFGFPPQSQPHPEQQQVVGNPPQPYAQYGNPPYAPYYPPMGYGGYPHNFPPQQLENSSRDQTSQGQFQQPPPAPAPDGPQVHPGALQHPQPGQHPQFQQIPYPGYPPHPQMQQFPHAWMPPGYYPNPLGGQMQPVNSHAGSSDPPHHGATAHPGQAGSPTPQVEQKMHHGGYPLPPSGKPAYPSPYPLVPTDNTANPVRPHVQDPVAQPAPAPAPQPVPPAPRSREPSYAPSRLSSVARTSANTKTAATAPAPAVTTRRAARARSAAQAAAIADSQQGGDDSTSKPADATAHIEGMTNAMSITETPAIEAAGSATKRTLLSPPPPYGPTATNPDFRCSQETQRLHHLTLERGGKKTNNINIHGVKHAHICVECSTKRKRGCDRLWPCVNCCRVNKKWGDCRYESTNEVPSDSEDKGDGGVSENCSPPAFHDARSGSNTPSAAGPTTMLTTTTTAATRHSTPAPGDSDSPAAVSSHLPRRYSPPLHLNLDFGPDGPISLGTYAAQRQQEEARIAQEKKQRQQQRK</sequence>
<dbReference type="InterPro" id="IPR001138">
    <property type="entry name" value="Zn2Cys6_DnaBD"/>
</dbReference>